<accession>A0A484BHJ7</accession>
<dbReference type="EMBL" id="LSRL02000035">
    <property type="protein sequence ID" value="TDG48249.1"/>
    <property type="molecule type" value="Genomic_DNA"/>
</dbReference>
<protein>
    <submittedName>
        <fullName evidence="2">Uncharacterized protein</fullName>
    </submittedName>
</protein>
<reference evidence="2 3" key="1">
    <citation type="journal article" date="2019" name="J. Hered.">
        <title>An Improved Genome Assembly for Drosophila navojoa, the Basal Species in the mojavensis Cluster.</title>
        <authorList>
            <person name="Vanderlinde T."/>
            <person name="Dupim E.G."/>
            <person name="Nazario-Yepiz N.O."/>
            <person name="Carvalho A.B."/>
        </authorList>
    </citation>
    <scope>NUCLEOTIDE SEQUENCE [LARGE SCALE GENOMIC DNA]</scope>
    <source>
        <strain evidence="2">Navoj_Jal97</strain>
        <tissue evidence="2">Whole organism</tissue>
    </source>
</reference>
<dbReference type="Proteomes" id="UP000295192">
    <property type="component" value="Unassembled WGS sequence"/>
</dbReference>
<organism evidence="2 3">
    <name type="scientific">Drosophila navojoa</name>
    <name type="common">Fruit fly</name>
    <dbReference type="NCBI Taxonomy" id="7232"/>
    <lineage>
        <taxon>Eukaryota</taxon>
        <taxon>Metazoa</taxon>
        <taxon>Ecdysozoa</taxon>
        <taxon>Arthropoda</taxon>
        <taxon>Hexapoda</taxon>
        <taxon>Insecta</taxon>
        <taxon>Pterygota</taxon>
        <taxon>Neoptera</taxon>
        <taxon>Endopterygota</taxon>
        <taxon>Diptera</taxon>
        <taxon>Brachycera</taxon>
        <taxon>Muscomorpha</taxon>
        <taxon>Ephydroidea</taxon>
        <taxon>Drosophilidae</taxon>
        <taxon>Drosophila</taxon>
    </lineage>
</organism>
<evidence type="ECO:0000256" key="1">
    <source>
        <dbReference type="SAM" id="MobiDB-lite"/>
    </source>
</evidence>
<comment type="caution">
    <text evidence="2">The sequence shown here is derived from an EMBL/GenBank/DDBJ whole genome shotgun (WGS) entry which is preliminary data.</text>
</comment>
<keyword evidence="3" id="KW-1185">Reference proteome</keyword>
<sequence>MAVSVGRNMDYGCLLTATTAVWADTHSCRFAVQQISLFKPEYSPPQQQEEQQQQQQGTLQSVSRAPRWL</sequence>
<name>A0A484BHJ7_DRONA</name>
<dbReference type="AlphaFoldDB" id="A0A484BHJ7"/>
<evidence type="ECO:0000313" key="2">
    <source>
        <dbReference type="EMBL" id="TDG48249.1"/>
    </source>
</evidence>
<feature type="region of interest" description="Disordered" evidence="1">
    <location>
        <begin position="41"/>
        <end position="69"/>
    </location>
</feature>
<gene>
    <name evidence="2" type="ORF">AWZ03_005424</name>
</gene>
<evidence type="ECO:0000313" key="3">
    <source>
        <dbReference type="Proteomes" id="UP000295192"/>
    </source>
</evidence>
<feature type="compositionally biased region" description="Low complexity" evidence="1">
    <location>
        <begin position="46"/>
        <end position="56"/>
    </location>
</feature>
<proteinExistence type="predicted"/>